<dbReference type="SMART" id="SM00875">
    <property type="entry name" value="BACK"/>
    <property type="match status" value="1"/>
</dbReference>
<protein>
    <recommendedName>
        <fullName evidence="9">Kelch-like protein 3</fullName>
    </recommendedName>
</protein>
<dbReference type="FunFam" id="3.30.70.330:FF:000040">
    <property type="entry name" value="Heterogeneous nuclear ribonucleoprotein A2/B1"/>
    <property type="match status" value="1"/>
</dbReference>
<dbReference type="Gene3D" id="1.25.40.420">
    <property type="match status" value="1"/>
</dbReference>
<dbReference type="CDD" id="cd12579">
    <property type="entry name" value="RRM2_hnRNPA0"/>
    <property type="match status" value="1"/>
</dbReference>
<evidence type="ECO:0000259" key="6">
    <source>
        <dbReference type="PROSITE" id="PS50102"/>
    </source>
</evidence>
<evidence type="ECO:0008006" key="9">
    <source>
        <dbReference type="Google" id="ProtNLM"/>
    </source>
</evidence>
<dbReference type="InterPro" id="IPR000210">
    <property type="entry name" value="BTB/POZ_dom"/>
</dbReference>
<dbReference type="Gene3D" id="2.120.10.80">
    <property type="entry name" value="Kelch-type beta propeller"/>
    <property type="match status" value="1"/>
</dbReference>
<evidence type="ECO:0000256" key="4">
    <source>
        <dbReference type="PROSITE-ProRule" id="PRU00176"/>
    </source>
</evidence>
<comment type="caution">
    <text evidence="7">The sequence shown here is derived from an EMBL/GenBank/DDBJ whole genome shotgun (WGS) entry which is preliminary data.</text>
</comment>
<keyword evidence="2" id="KW-0677">Repeat</keyword>
<dbReference type="PANTHER" id="PTHR24412">
    <property type="entry name" value="KELCH PROTEIN"/>
    <property type="match status" value="1"/>
</dbReference>
<dbReference type="Pfam" id="PF01344">
    <property type="entry name" value="Kelch_1"/>
    <property type="match status" value="3"/>
</dbReference>
<dbReference type="InterPro" id="IPR006652">
    <property type="entry name" value="Kelch_1"/>
</dbReference>
<dbReference type="InterPro" id="IPR000504">
    <property type="entry name" value="RRM_dom"/>
</dbReference>
<dbReference type="Gene3D" id="3.30.710.10">
    <property type="entry name" value="Potassium Channel Kv1.1, Chain A"/>
    <property type="match status" value="1"/>
</dbReference>
<dbReference type="SMART" id="SM00360">
    <property type="entry name" value="RRM"/>
    <property type="match status" value="2"/>
</dbReference>
<accession>A0AAD4YAV4</accession>
<sequence length="686" mass="75432">MENSQLCKLFIGGLNVQTSESGLRGHFEAFGTLTDCVVVVNPQTKRSRCFGFVTYSNVEEADAAMAASPHAVDGNTVELKRAVSREDSARPGAHAKVKKLFVGGLKGDVAEGDLIEHFSQFGTVEKAEIIADKQSGKKRGFGFVYFQNHDAADKAAVVKFHPIQGHRVEVKKAVPKEDIHSGSDVLNLSLTATQSWKILNKVDVHGWVNGSGMESIKLSSQPLIQTGDDEKNQRTVTVNPAHMGKAFKVMNELRSKQLLCDVMIVAEDVEIEAHRVVLAACSPYFCAMFTGDMSESKAKKIEIKDVDGQTLSKLIDYIYTAEIEVTEENVQVLQSQRMTDAVEMASPLASSAARRTGIRNAEQHFPEVMLGEEFLSLSLDQVCSLISSDKLTVSSEEKVFEAVISWINYEKETRLEHMAKLMEHVRLPLLPRDYLVQTVEEEALIKNNNTCKDFLIEAMKYHLLPLDQRLLIKNPRTKPRTPVSLPKPSRVRPGTIETSRVACLPGLASVEAYSYKTNEWFFVAPMNTRRSSVGVGVVEGKLYAVGGYDGASRQCLSTVEQYNPATNEWTYVADMSTRRSGAGVGVLSGQLYATGGHDGPLVRKSVEVYDPGTNTWKQVADMNMCRRNAGVCAVNGLLYVVGGDDGSCNLASVEYYNPVTDKWTLLPTNMSTGRSYAGVAVIHKPL</sequence>
<dbReference type="Proteomes" id="UP001214576">
    <property type="component" value="Unassembled WGS sequence"/>
</dbReference>
<dbReference type="FunFam" id="3.30.710.10:FF:000001">
    <property type="entry name" value="Kelch-like family member 20"/>
    <property type="match status" value="1"/>
</dbReference>
<dbReference type="PROSITE" id="PS50097">
    <property type="entry name" value="BTB"/>
    <property type="match status" value="1"/>
</dbReference>
<dbReference type="InterPro" id="IPR012677">
    <property type="entry name" value="Nucleotide-bd_a/b_plait_sf"/>
</dbReference>
<dbReference type="InterPro" id="IPR011333">
    <property type="entry name" value="SKP1/BTB/POZ_sf"/>
</dbReference>
<dbReference type="InterPro" id="IPR011705">
    <property type="entry name" value="BACK"/>
</dbReference>
<dbReference type="Gene3D" id="3.30.70.330">
    <property type="match status" value="2"/>
</dbReference>
<dbReference type="InterPro" id="IPR035979">
    <property type="entry name" value="RBD_domain_sf"/>
</dbReference>
<dbReference type="Pfam" id="PF00651">
    <property type="entry name" value="BTB"/>
    <property type="match status" value="1"/>
</dbReference>
<evidence type="ECO:0000313" key="7">
    <source>
        <dbReference type="EMBL" id="KAI4541213.1"/>
    </source>
</evidence>
<evidence type="ECO:0000256" key="1">
    <source>
        <dbReference type="ARBA" id="ARBA00022441"/>
    </source>
</evidence>
<dbReference type="PROSITE" id="PS50102">
    <property type="entry name" value="RRM"/>
    <property type="match status" value="2"/>
</dbReference>
<dbReference type="Pfam" id="PF07707">
    <property type="entry name" value="BACK"/>
    <property type="match status" value="1"/>
</dbReference>
<feature type="domain" description="RRM" evidence="6">
    <location>
        <begin position="7"/>
        <end position="86"/>
    </location>
</feature>
<dbReference type="GO" id="GO:0003723">
    <property type="term" value="F:RNA binding"/>
    <property type="evidence" value="ECO:0007669"/>
    <property type="project" value="UniProtKB-UniRule"/>
</dbReference>
<evidence type="ECO:0000259" key="5">
    <source>
        <dbReference type="PROSITE" id="PS50097"/>
    </source>
</evidence>
<keyword evidence="1" id="KW-0880">Kelch repeat</keyword>
<evidence type="ECO:0000256" key="2">
    <source>
        <dbReference type="ARBA" id="ARBA00022737"/>
    </source>
</evidence>
<dbReference type="SUPFAM" id="SSF54928">
    <property type="entry name" value="RNA-binding domain, RBD"/>
    <property type="match status" value="2"/>
</dbReference>
<dbReference type="FunFam" id="1.25.40.420:FF:000001">
    <property type="entry name" value="Kelch-like family member 12"/>
    <property type="match status" value="1"/>
</dbReference>
<dbReference type="SMART" id="SM00225">
    <property type="entry name" value="BTB"/>
    <property type="match status" value="1"/>
</dbReference>
<reference evidence="7" key="1">
    <citation type="submission" date="2022-03" db="EMBL/GenBank/DDBJ databases">
        <title>Genomic analyses of argali, domestic sheep and their hybrids provide insights into chromosomal evolution, heterosis and genetic basis of agronomic traits.</title>
        <authorList>
            <person name="Li M."/>
        </authorList>
    </citation>
    <scope>NUCLEOTIDE SEQUENCE</scope>
    <source>
        <strain evidence="7">CAU-MHL-2022a</strain>
        <tissue evidence="7">Skin</tissue>
    </source>
</reference>
<dbReference type="EMBL" id="JAKZEL010000008">
    <property type="protein sequence ID" value="KAI4541213.1"/>
    <property type="molecule type" value="Genomic_DNA"/>
</dbReference>
<name>A0AAD4YAV4_OVIAM</name>
<dbReference type="FunFam" id="3.30.70.330:FF:000418">
    <property type="entry name" value="heterogeneous nuclear ribonucleoprotein A0"/>
    <property type="match status" value="1"/>
</dbReference>
<keyword evidence="8" id="KW-1185">Reference proteome</keyword>
<evidence type="ECO:0000256" key="3">
    <source>
        <dbReference type="ARBA" id="ARBA00022884"/>
    </source>
</evidence>
<dbReference type="SMART" id="SM00612">
    <property type="entry name" value="Kelch"/>
    <property type="match status" value="4"/>
</dbReference>
<evidence type="ECO:0000313" key="8">
    <source>
        <dbReference type="Proteomes" id="UP001214576"/>
    </source>
</evidence>
<dbReference type="PANTHER" id="PTHR24412:SF179">
    <property type="entry name" value="KELCH-LIKE PROTEIN 3"/>
    <property type="match status" value="1"/>
</dbReference>
<dbReference type="PRINTS" id="PR00501">
    <property type="entry name" value="KELCHREPEAT"/>
</dbReference>
<dbReference type="SUPFAM" id="SSF117281">
    <property type="entry name" value="Kelch motif"/>
    <property type="match status" value="1"/>
</dbReference>
<dbReference type="CDD" id="cd12326">
    <property type="entry name" value="RRM1_hnRNPA0"/>
    <property type="match status" value="1"/>
</dbReference>
<proteinExistence type="predicted"/>
<gene>
    <name evidence="7" type="ORF">MG293_008355</name>
</gene>
<dbReference type="SUPFAM" id="SSF54695">
    <property type="entry name" value="POZ domain"/>
    <property type="match status" value="1"/>
</dbReference>
<feature type="domain" description="RRM" evidence="6">
    <location>
        <begin position="98"/>
        <end position="175"/>
    </location>
</feature>
<organism evidence="7 8">
    <name type="scientific">Ovis ammon polii</name>
    <dbReference type="NCBI Taxonomy" id="230172"/>
    <lineage>
        <taxon>Eukaryota</taxon>
        <taxon>Metazoa</taxon>
        <taxon>Chordata</taxon>
        <taxon>Craniata</taxon>
        <taxon>Vertebrata</taxon>
        <taxon>Euteleostomi</taxon>
        <taxon>Mammalia</taxon>
        <taxon>Eutheria</taxon>
        <taxon>Laurasiatheria</taxon>
        <taxon>Artiodactyla</taxon>
        <taxon>Ruminantia</taxon>
        <taxon>Pecora</taxon>
        <taxon>Bovidae</taxon>
        <taxon>Caprinae</taxon>
        <taxon>Ovis</taxon>
    </lineage>
</organism>
<keyword evidence="3 4" id="KW-0694">RNA-binding</keyword>
<feature type="domain" description="BTB" evidence="5">
    <location>
        <begin position="260"/>
        <end position="327"/>
    </location>
</feature>
<dbReference type="InterPro" id="IPR015915">
    <property type="entry name" value="Kelch-typ_b-propeller"/>
</dbReference>
<dbReference type="InterPro" id="IPR034801">
    <property type="entry name" value="hnRNPA0_RRM1"/>
</dbReference>
<dbReference type="Pfam" id="PF00076">
    <property type="entry name" value="RRM_1"/>
    <property type="match status" value="2"/>
</dbReference>
<dbReference type="AlphaFoldDB" id="A0AAD4YAV4"/>